<dbReference type="Gramene" id="Pp3c14_16078V3.1">
    <property type="protein sequence ID" value="PAC:32961530.CDS.1"/>
    <property type="gene ID" value="Pp3c14_16078"/>
</dbReference>
<keyword evidence="4" id="KW-1185">Reference proteome</keyword>
<name>A0A2K1JI09_PHYPA</name>
<evidence type="ECO:0000313" key="4">
    <source>
        <dbReference type="Proteomes" id="UP000006727"/>
    </source>
</evidence>
<dbReference type="EMBL" id="ABEU02000014">
    <property type="protein sequence ID" value="PNR41191.1"/>
    <property type="molecule type" value="Genomic_DNA"/>
</dbReference>
<evidence type="ECO:0000256" key="1">
    <source>
        <dbReference type="SAM" id="MobiDB-lite"/>
    </source>
</evidence>
<evidence type="ECO:0000313" key="3">
    <source>
        <dbReference type="EnsemblPlants" id="PAC:32961530.CDS.1"/>
    </source>
</evidence>
<reference evidence="2 4" key="1">
    <citation type="journal article" date="2008" name="Science">
        <title>The Physcomitrella genome reveals evolutionary insights into the conquest of land by plants.</title>
        <authorList>
            <person name="Rensing S."/>
            <person name="Lang D."/>
            <person name="Zimmer A."/>
            <person name="Terry A."/>
            <person name="Salamov A."/>
            <person name="Shapiro H."/>
            <person name="Nishiyama T."/>
            <person name="Perroud P.-F."/>
            <person name="Lindquist E."/>
            <person name="Kamisugi Y."/>
            <person name="Tanahashi T."/>
            <person name="Sakakibara K."/>
            <person name="Fujita T."/>
            <person name="Oishi K."/>
            <person name="Shin-I T."/>
            <person name="Kuroki Y."/>
            <person name="Toyoda A."/>
            <person name="Suzuki Y."/>
            <person name="Hashimoto A."/>
            <person name="Yamaguchi K."/>
            <person name="Sugano A."/>
            <person name="Kohara Y."/>
            <person name="Fujiyama A."/>
            <person name="Anterola A."/>
            <person name="Aoki S."/>
            <person name="Ashton N."/>
            <person name="Barbazuk W.B."/>
            <person name="Barker E."/>
            <person name="Bennetzen J."/>
            <person name="Bezanilla M."/>
            <person name="Blankenship R."/>
            <person name="Cho S.H."/>
            <person name="Dutcher S."/>
            <person name="Estelle M."/>
            <person name="Fawcett J.A."/>
            <person name="Gundlach H."/>
            <person name="Hanada K."/>
            <person name="Heyl A."/>
            <person name="Hicks K.A."/>
            <person name="Hugh J."/>
            <person name="Lohr M."/>
            <person name="Mayer K."/>
            <person name="Melkozernov A."/>
            <person name="Murata T."/>
            <person name="Nelson D."/>
            <person name="Pils B."/>
            <person name="Prigge M."/>
            <person name="Reiss B."/>
            <person name="Renner T."/>
            <person name="Rombauts S."/>
            <person name="Rushton P."/>
            <person name="Sanderfoot A."/>
            <person name="Schween G."/>
            <person name="Shiu S.-H."/>
            <person name="Stueber K."/>
            <person name="Theodoulou F.L."/>
            <person name="Tu H."/>
            <person name="Van de Peer Y."/>
            <person name="Verrier P.J."/>
            <person name="Waters E."/>
            <person name="Wood A."/>
            <person name="Yang L."/>
            <person name="Cove D."/>
            <person name="Cuming A."/>
            <person name="Hasebe M."/>
            <person name="Lucas S."/>
            <person name="Mishler D.B."/>
            <person name="Reski R."/>
            <person name="Grigoriev I."/>
            <person name="Quatrano R.S."/>
            <person name="Boore J.L."/>
        </authorList>
    </citation>
    <scope>NUCLEOTIDE SEQUENCE [LARGE SCALE GENOMIC DNA]</scope>
    <source>
        <strain evidence="3 4">cv. Gransden 2004</strain>
    </source>
</reference>
<dbReference type="EnsemblPlants" id="Pp3c14_16078V3.1">
    <property type="protein sequence ID" value="PAC:32961530.CDS.1"/>
    <property type="gene ID" value="Pp3c14_16078"/>
</dbReference>
<dbReference type="InParanoid" id="A0A2K1JI09"/>
<proteinExistence type="predicted"/>
<gene>
    <name evidence="2" type="ORF">PHYPA_018594</name>
</gene>
<protein>
    <submittedName>
        <fullName evidence="2 3">Uncharacterized protein</fullName>
    </submittedName>
</protein>
<organism evidence="2">
    <name type="scientific">Physcomitrium patens</name>
    <name type="common">Spreading-leaved earth moss</name>
    <name type="synonym">Physcomitrella patens</name>
    <dbReference type="NCBI Taxonomy" id="3218"/>
    <lineage>
        <taxon>Eukaryota</taxon>
        <taxon>Viridiplantae</taxon>
        <taxon>Streptophyta</taxon>
        <taxon>Embryophyta</taxon>
        <taxon>Bryophyta</taxon>
        <taxon>Bryophytina</taxon>
        <taxon>Bryopsida</taxon>
        <taxon>Funariidae</taxon>
        <taxon>Funariales</taxon>
        <taxon>Funariaceae</taxon>
        <taxon>Physcomitrium</taxon>
    </lineage>
</organism>
<evidence type="ECO:0000313" key="2">
    <source>
        <dbReference type="EMBL" id="PNR41191.1"/>
    </source>
</evidence>
<dbReference type="Proteomes" id="UP000006727">
    <property type="component" value="Chromosome 14"/>
</dbReference>
<feature type="compositionally biased region" description="Basic and acidic residues" evidence="1">
    <location>
        <begin position="77"/>
        <end position="96"/>
    </location>
</feature>
<sequence length="96" mass="10349">MSRLHVVAECVEVESGGRDERRRGGWRVVGRAPHSSCEAVVRVGLVMQQTGCGAGTEKKEWCAMGRRVVGSGVGGWDGERENAGFARRTEADSEDS</sequence>
<reference evidence="3" key="3">
    <citation type="submission" date="2020-12" db="UniProtKB">
        <authorList>
            <consortium name="EnsemblPlants"/>
        </authorList>
    </citation>
    <scope>IDENTIFICATION</scope>
</reference>
<feature type="region of interest" description="Disordered" evidence="1">
    <location>
        <begin position="73"/>
        <end position="96"/>
    </location>
</feature>
<reference evidence="2 4" key="2">
    <citation type="journal article" date="2018" name="Plant J.">
        <title>The Physcomitrella patens chromosome-scale assembly reveals moss genome structure and evolution.</title>
        <authorList>
            <person name="Lang D."/>
            <person name="Ullrich K.K."/>
            <person name="Murat F."/>
            <person name="Fuchs J."/>
            <person name="Jenkins J."/>
            <person name="Haas F.B."/>
            <person name="Piednoel M."/>
            <person name="Gundlach H."/>
            <person name="Van Bel M."/>
            <person name="Meyberg R."/>
            <person name="Vives C."/>
            <person name="Morata J."/>
            <person name="Symeonidi A."/>
            <person name="Hiss M."/>
            <person name="Muchero W."/>
            <person name="Kamisugi Y."/>
            <person name="Saleh O."/>
            <person name="Blanc G."/>
            <person name="Decker E.L."/>
            <person name="van Gessel N."/>
            <person name="Grimwood J."/>
            <person name="Hayes R.D."/>
            <person name="Graham S.W."/>
            <person name="Gunter L.E."/>
            <person name="McDaniel S.F."/>
            <person name="Hoernstein S.N.W."/>
            <person name="Larsson A."/>
            <person name="Li F.W."/>
            <person name="Perroud P.F."/>
            <person name="Phillips J."/>
            <person name="Ranjan P."/>
            <person name="Rokshar D.S."/>
            <person name="Rothfels C.J."/>
            <person name="Schneider L."/>
            <person name="Shu S."/>
            <person name="Stevenson D.W."/>
            <person name="Thummler F."/>
            <person name="Tillich M."/>
            <person name="Villarreal Aguilar J.C."/>
            <person name="Widiez T."/>
            <person name="Wong G.K."/>
            <person name="Wymore A."/>
            <person name="Zhang Y."/>
            <person name="Zimmer A.D."/>
            <person name="Quatrano R.S."/>
            <person name="Mayer K.F.X."/>
            <person name="Goodstein D."/>
            <person name="Casacuberta J.M."/>
            <person name="Vandepoele K."/>
            <person name="Reski R."/>
            <person name="Cuming A.C."/>
            <person name="Tuskan G.A."/>
            <person name="Maumus F."/>
            <person name="Salse J."/>
            <person name="Schmutz J."/>
            <person name="Rensing S.A."/>
        </authorList>
    </citation>
    <scope>NUCLEOTIDE SEQUENCE [LARGE SCALE GENOMIC DNA]</scope>
    <source>
        <strain evidence="3 4">cv. Gransden 2004</strain>
    </source>
</reference>
<accession>A0A2K1JI09</accession>
<dbReference type="AlphaFoldDB" id="A0A2K1JI09"/>